<dbReference type="Pfam" id="PF10543">
    <property type="entry name" value="ORF6N"/>
    <property type="match status" value="1"/>
</dbReference>
<reference evidence="3 4" key="1">
    <citation type="submission" date="2019-11" db="EMBL/GenBank/DDBJ databases">
        <title>FDA dAtabase for Regulatory Grade micrObial Sequences (FDA-ARGOS): Supporting development and validation of Infectious Disease Dx tests.</title>
        <authorList>
            <person name="Patel R."/>
            <person name="Rucinski S."/>
            <person name="Tallon L."/>
            <person name="Sadzewicz L."/>
            <person name="Vavikolanu K."/>
            <person name="Mehta A."/>
            <person name="Aluvathingal J."/>
            <person name="Nadendla S."/>
            <person name="Nandy P."/>
            <person name="Geyer C."/>
            <person name="Yan Y."/>
            <person name="Sichtig H."/>
        </authorList>
    </citation>
    <scope>NUCLEOTIDE SEQUENCE [LARGE SCALE GENOMIC DNA]</scope>
    <source>
        <strain evidence="3 4">FDAARGOS_557</strain>
    </source>
</reference>
<protein>
    <submittedName>
        <fullName evidence="3">Phage antirepressor KilAC domain-containing protein</fullName>
    </submittedName>
</protein>
<evidence type="ECO:0000313" key="4">
    <source>
        <dbReference type="Proteomes" id="UP000509126"/>
    </source>
</evidence>
<dbReference type="Pfam" id="PF03374">
    <property type="entry name" value="ANT"/>
    <property type="match status" value="1"/>
</dbReference>
<name>A0A6N1MWF4_ACILW</name>
<organism evidence="3 4">
    <name type="scientific">Acinetobacter lwoffii</name>
    <dbReference type="NCBI Taxonomy" id="28090"/>
    <lineage>
        <taxon>Bacteria</taxon>
        <taxon>Pseudomonadati</taxon>
        <taxon>Pseudomonadota</taxon>
        <taxon>Gammaproteobacteria</taxon>
        <taxon>Moraxellales</taxon>
        <taxon>Moraxellaceae</taxon>
        <taxon>Acinetobacter</taxon>
    </lineage>
</organism>
<dbReference type="InterPro" id="IPR018873">
    <property type="entry name" value="KilA-N_DNA-bd_domain"/>
</dbReference>
<accession>A0A6N1MWF4</accession>
<evidence type="ECO:0000259" key="2">
    <source>
        <dbReference type="Pfam" id="PF10543"/>
    </source>
</evidence>
<feature type="domain" description="KilA-N DNA-binding" evidence="2">
    <location>
        <begin position="17"/>
        <end position="101"/>
    </location>
</feature>
<sequence length="267" mass="30444">MNTLPQTIRVADKHTPVIQYKAVPVMTTAQLAEFYGTDQNNVQVNFNRNADRFVEGKHYFKLEGDDLKAFKNIPTVSKYVPKQSARLILWTEKGAARHAKILDTDQAWDIFEQLEEVYFSVKEKSYLPTLPDFADPAAAARAWAEQFEAKQLAQQQVAELAPKAEALDTIADTSNTYCLRDCAKTIGIRESDLIKLLIDKKWIYRDADRKLQPHAQYVLNKVFTNRTSPVIVNRNDGKERVFLHMRVTAFGLTRITGLVNKNRKVAA</sequence>
<feature type="domain" description="Antirepressor protein C-terminal" evidence="1">
    <location>
        <begin position="154"/>
        <end position="259"/>
    </location>
</feature>
<proteinExistence type="predicted"/>
<evidence type="ECO:0000313" key="3">
    <source>
        <dbReference type="EMBL" id="QKU21740.1"/>
    </source>
</evidence>
<dbReference type="EMBL" id="CP054803">
    <property type="protein sequence ID" value="QKU21740.1"/>
    <property type="molecule type" value="Genomic_DNA"/>
</dbReference>
<dbReference type="RefSeq" id="WP_174894464.1">
    <property type="nucleotide sequence ID" value="NZ_CP054803.1"/>
</dbReference>
<dbReference type="Proteomes" id="UP000509126">
    <property type="component" value="Chromosome"/>
</dbReference>
<gene>
    <name evidence="3" type="ORF">FOB19_10205</name>
</gene>
<evidence type="ECO:0000259" key="1">
    <source>
        <dbReference type="Pfam" id="PF03374"/>
    </source>
</evidence>
<dbReference type="GO" id="GO:0003677">
    <property type="term" value="F:DNA binding"/>
    <property type="evidence" value="ECO:0007669"/>
    <property type="project" value="InterPro"/>
</dbReference>
<dbReference type="InterPro" id="IPR005039">
    <property type="entry name" value="Ant_C"/>
</dbReference>
<dbReference type="AlphaFoldDB" id="A0A6N1MWF4"/>